<evidence type="ECO:0000313" key="4">
    <source>
        <dbReference type="Proteomes" id="UP000279911"/>
    </source>
</evidence>
<accession>A0A427TZ55</accession>
<keyword evidence="1" id="KW-1133">Transmembrane helix</keyword>
<evidence type="ECO:0000313" key="3">
    <source>
        <dbReference type="EMBL" id="RSD29530.1"/>
    </source>
</evidence>
<dbReference type="Proteomes" id="UP000279911">
    <property type="component" value="Unassembled WGS sequence"/>
</dbReference>
<keyword evidence="1" id="KW-0472">Membrane</keyword>
<dbReference type="EMBL" id="RSFW01000001">
    <property type="protein sequence ID" value="RSD29530.1"/>
    <property type="molecule type" value="Genomic_DNA"/>
</dbReference>
<protein>
    <submittedName>
        <fullName evidence="3">DUF4328 domain-containing protein</fullName>
    </submittedName>
</protein>
<proteinExistence type="predicted"/>
<evidence type="ECO:0000256" key="1">
    <source>
        <dbReference type="SAM" id="Phobius"/>
    </source>
</evidence>
<feature type="domain" description="DUF4328" evidence="2">
    <location>
        <begin position="42"/>
        <end position="185"/>
    </location>
</feature>
<keyword evidence="1" id="KW-0812">Transmembrane</keyword>
<gene>
    <name evidence="3" type="ORF">EJA10_00010</name>
</gene>
<dbReference type="Pfam" id="PF14219">
    <property type="entry name" value="DUF4328"/>
    <property type="match status" value="1"/>
</dbReference>
<dbReference type="OrthoDB" id="485492at2"/>
<feature type="transmembrane region" description="Helical" evidence="1">
    <location>
        <begin position="166"/>
        <end position="186"/>
    </location>
</feature>
<sequence>MDLSSKSVGKVLRIFLFIAIGLNVIGLFNSYFLAFHTEFFVQYFVTFEQFTSLFFTLILIILYILYLVWLFKVHKDLRKLNPEYPTTPGGALARVIIPFYNLYGMWNVYSRMAGYFEEKQATEKFGNKLSRYIPFYYFLFFISNGLNQYISRGTVSGVANLDKVWLVSYAVDLALVIFFTLIASAVTPALQTLAKMEETQQSEEVI</sequence>
<comment type="caution">
    <text evidence="3">The sequence shown here is derived from an EMBL/GenBank/DDBJ whole genome shotgun (WGS) entry which is preliminary data.</text>
</comment>
<dbReference type="InterPro" id="IPR025565">
    <property type="entry name" value="DUF4328"/>
</dbReference>
<reference evidence="4" key="1">
    <citation type="submission" date="2018-12" db="EMBL/GenBank/DDBJ databases">
        <title>Bacillus chawlae sp. nov., Bacillus glennii sp. nov., and Bacillus saganii sp. nov. Isolated from the Vehicle Assembly Building at Kennedy Space Center where the Viking Spacecraft were Assembled.</title>
        <authorList>
            <person name="Seuylemezian A."/>
            <person name="Vaishampayan P."/>
        </authorList>
    </citation>
    <scope>NUCLEOTIDE SEQUENCE [LARGE SCALE GENOMIC DNA]</scope>
    <source>
        <strain evidence="4">DSM 13966</strain>
    </source>
</reference>
<dbReference type="AlphaFoldDB" id="A0A427TZ55"/>
<evidence type="ECO:0000259" key="2">
    <source>
        <dbReference type="Pfam" id="PF14219"/>
    </source>
</evidence>
<feature type="transmembrane region" description="Helical" evidence="1">
    <location>
        <begin position="53"/>
        <end position="71"/>
    </location>
</feature>
<dbReference type="RefSeq" id="WP_125477963.1">
    <property type="nucleotide sequence ID" value="NZ_RSFW01000001.1"/>
</dbReference>
<feature type="transmembrane region" description="Helical" evidence="1">
    <location>
        <begin position="12"/>
        <end position="33"/>
    </location>
</feature>
<feature type="transmembrane region" description="Helical" evidence="1">
    <location>
        <begin position="129"/>
        <end position="146"/>
    </location>
</feature>
<name>A0A427TZ55_9BACI</name>
<organism evidence="3 4">
    <name type="scientific">Mesobacillus subterraneus</name>
    <dbReference type="NCBI Taxonomy" id="285983"/>
    <lineage>
        <taxon>Bacteria</taxon>
        <taxon>Bacillati</taxon>
        <taxon>Bacillota</taxon>
        <taxon>Bacilli</taxon>
        <taxon>Bacillales</taxon>
        <taxon>Bacillaceae</taxon>
        <taxon>Mesobacillus</taxon>
    </lineage>
</organism>